<evidence type="ECO:0000256" key="6">
    <source>
        <dbReference type="ARBA" id="ARBA00022764"/>
    </source>
</evidence>
<keyword evidence="6" id="KW-0574">Periplasm</keyword>
<comment type="caution">
    <text evidence="12">The sequence shown here is derived from an EMBL/GenBank/DDBJ whole genome shotgun (WGS) entry which is preliminary data.</text>
</comment>
<keyword evidence="13" id="KW-1185">Reference proteome</keyword>
<evidence type="ECO:0000256" key="10">
    <source>
        <dbReference type="SAM" id="SignalP"/>
    </source>
</evidence>
<protein>
    <recommendedName>
        <fullName evidence="9">D-galactose/methyl-galactoside binding periplasmic protein MglB</fullName>
    </recommendedName>
</protein>
<organism evidence="12 13">
    <name type="scientific">Eubacterium segne</name>
    <dbReference type="NCBI Taxonomy" id="2763045"/>
    <lineage>
        <taxon>Bacteria</taxon>
        <taxon>Bacillati</taxon>
        <taxon>Bacillota</taxon>
        <taxon>Clostridia</taxon>
        <taxon>Eubacteriales</taxon>
        <taxon>Eubacteriaceae</taxon>
        <taxon>Eubacterium</taxon>
    </lineage>
</organism>
<dbReference type="EMBL" id="JACOOZ010000001">
    <property type="protein sequence ID" value="MBC5666796.1"/>
    <property type="molecule type" value="Genomic_DNA"/>
</dbReference>
<evidence type="ECO:0000256" key="8">
    <source>
        <dbReference type="ARBA" id="ARBA00034323"/>
    </source>
</evidence>
<proteinExistence type="predicted"/>
<comment type="subunit">
    <text evidence="8">The ABC transporter complex is composed of one ATP-binding protein (MglA), two transmembrane proteins (MglC) and a solute-binding protein (MglB).</text>
</comment>
<feature type="chain" id="PRO_5046934166" description="D-galactose/methyl-galactoside binding periplasmic protein MglB" evidence="10">
    <location>
        <begin position="23"/>
        <end position="346"/>
    </location>
</feature>
<dbReference type="CDD" id="cd01539">
    <property type="entry name" value="PBP1_GGBP"/>
    <property type="match status" value="1"/>
</dbReference>
<dbReference type="SUPFAM" id="SSF53822">
    <property type="entry name" value="Periplasmic binding protein-like I"/>
    <property type="match status" value="1"/>
</dbReference>
<dbReference type="Pfam" id="PF13407">
    <property type="entry name" value="Peripla_BP_4"/>
    <property type="match status" value="1"/>
</dbReference>
<dbReference type="InterPro" id="IPR028082">
    <property type="entry name" value="Peripla_BP_I"/>
</dbReference>
<evidence type="ECO:0000256" key="2">
    <source>
        <dbReference type="ARBA" id="ARBA00022448"/>
    </source>
</evidence>
<evidence type="ECO:0000256" key="9">
    <source>
        <dbReference type="ARBA" id="ARBA00034344"/>
    </source>
</evidence>
<keyword evidence="2" id="KW-0813">Transport</keyword>
<dbReference type="InterPro" id="IPR025997">
    <property type="entry name" value="SBP_2_dom"/>
</dbReference>
<sequence>MSKINKKAVIAFVMGIVLICTATGCSQKKKSRDDILRVGIVTYTQDDPFINAMVEKVKEDLKAMESDDMKIIVSGRNGDDDQRNQNELVEEMIDAGCDIMCVNLVDRTAPGKIIKLARQNNIPIIFFNREPVREDLMQWDKLYYVGCAAEQSGVMQGEIVADYLAKHPDVDKNKDGKIQYVLLEGEAGHQDAISRTDCSVKTIIQNGIDLEKLSYQFADWNRGQAENRVTQLISQYKNRIELIISNNDEMALGAVAAYKKSGYGKKEMPIIFGIDGLEDALEAIKNGKMQGTVYNDKEDQAMEIAKLVVDVFKGNSLQGHNLNQGKYYVSQYKKVDIDSVDSFIGR</sequence>
<keyword evidence="7" id="KW-0106">Calcium</keyword>
<dbReference type="Proteomes" id="UP000597877">
    <property type="component" value="Unassembled WGS sequence"/>
</dbReference>
<evidence type="ECO:0000256" key="1">
    <source>
        <dbReference type="ARBA" id="ARBA00004196"/>
    </source>
</evidence>
<dbReference type="Gene3D" id="3.40.50.2300">
    <property type="match status" value="2"/>
</dbReference>
<evidence type="ECO:0000256" key="5">
    <source>
        <dbReference type="ARBA" id="ARBA00022729"/>
    </source>
</evidence>
<feature type="signal peptide" evidence="10">
    <location>
        <begin position="1"/>
        <end position="22"/>
    </location>
</feature>
<reference evidence="12 13" key="1">
    <citation type="submission" date="2020-08" db="EMBL/GenBank/DDBJ databases">
        <title>Genome public.</title>
        <authorList>
            <person name="Liu C."/>
            <person name="Sun Q."/>
        </authorList>
    </citation>
    <scope>NUCLEOTIDE SEQUENCE [LARGE SCALE GENOMIC DNA]</scope>
    <source>
        <strain evidence="12 13">BX4</strain>
    </source>
</reference>
<keyword evidence="4" id="KW-0479">Metal-binding</keyword>
<keyword evidence="3" id="KW-0762">Sugar transport</keyword>
<dbReference type="PANTHER" id="PTHR30036:SF2">
    <property type="entry name" value="D-GALACTOSE_METHYL-GALACTOSIDE BINDING PERIPLASMIC PROTEIN MGLB"/>
    <property type="match status" value="1"/>
</dbReference>
<evidence type="ECO:0000313" key="13">
    <source>
        <dbReference type="Proteomes" id="UP000597877"/>
    </source>
</evidence>
<evidence type="ECO:0000313" key="12">
    <source>
        <dbReference type="EMBL" id="MBC5666796.1"/>
    </source>
</evidence>
<name>A0ABR7EZN4_9FIRM</name>
<dbReference type="InterPro" id="IPR050555">
    <property type="entry name" value="Bact_Solute-Bind_Prot2"/>
</dbReference>
<evidence type="ECO:0000256" key="4">
    <source>
        <dbReference type="ARBA" id="ARBA00022723"/>
    </source>
</evidence>
<gene>
    <name evidence="12" type="ORF">H8S00_02150</name>
</gene>
<dbReference type="PANTHER" id="PTHR30036">
    <property type="entry name" value="D-XYLOSE-BINDING PERIPLASMIC PROTEIN"/>
    <property type="match status" value="1"/>
</dbReference>
<dbReference type="PROSITE" id="PS51257">
    <property type="entry name" value="PROKAR_LIPOPROTEIN"/>
    <property type="match status" value="1"/>
</dbReference>
<accession>A0ABR7EZN4</accession>
<evidence type="ECO:0000256" key="3">
    <source>
        <dbReference type="ARBA" id="ARBA00022597"/>
    </source>
</evidence>
<dbReference type="InterPro" id="IPR044085">
    <property type="entry name" value="MglB-like_PBP1"/>
</dbReference>
<evidence type="ECO:0000259" key="11">
    <source>
        <dbReference type="Pfam" id="PF13407"/>
    </source>
</evidence>
<feature type="domain" description="Periplasmic binding protein" evidence="11">
    <location>
        <begin position="38"/>
        <end position="315"/>
    </location>
</feature>
<dbReference type="RefSeq" id="WP_118589304.1">
    <property type="nucleotide sequence ID" value="NZ_JACOOZ010000001.1"/>
</dbReference>
<keyword evidence="5 10" id="KW-0732">Signal</keyword>
<comment type="subcellular location">
    <subcellularLocation>
        <location evidence="1">Cell envelope</location>
    </subcellularLocation>
</comment>
<evidence type="ECO:0000256" key="7">
    <source>
        <dbReference type="ARBA" id="ARBA00022837"/>
    </source>
</evidence>